<keyword evidence="4" id="KW-1185">Reference proteome</keyword>
<keyword evidence="1" id="KW-1133">Transmembrane helix</keyword>
<protein>
    <submittedName>
        <fullName evidence="3">11917_t:CDS:1</fullName>
    </submittedName>
</protein>
<evidence type="ECO:0000259" key="2">
    <source>
        <dbReference type="Pfam" id="PF12697"/>
    </source>
</evidence>
<dbReference type="AlphaFoldDB" id="A0A9N8ZNL2"/>
<sequence length="510" mass="60130">MIGDSLIARICIRVLMWVWSFAIPFLSFIYYLFYVTQRKSLLVEWFPNTFSSEIIDTSIFVFLHYWLGFELVFHLYFEVTRSRFQKLSQPVVPPKHVRAELLKDCLATLDNFETWIEGWFNVGHKKTAFNNIYRENFAEWYSYLSLAWSFFSASLKEVRQNPEYSIELEEIINTIEAQKKVRFPEGRNPECECIRLTLDPVKAIPRPFVVYVAIFLMNYAFSLLLKFYGFKRFGSKESILNGYWSSTLEFDIQEESSSSPSQITYWYYNPQSNNESLSKKGQQKPIVFIHGVGGLCFYVSFVKRLRNLERPLFLVELPCVAMQLAEDAPIMEETVREIEIMLNDRGFSKATFVSHSLGTAVCAWIVKEARKLVGGLVLVDPIVFLLHYPDVAYNFVYRNPIAANEYLTTFFASRELYTSRYFSRYFHWFQSTIFISSRNILPTNTYVYLSEHDNIVPSKHVHKYLNKNNVAVRMMHELDHACFLFNSTWQKEIIKDVKRCCNARKSWYSW</sequence>
<name>A0A9N8ZNL2_9GLOM</name>
<reference evidence="3" key="1">
    <citation type="submission" date="2021-06" db="EMBL/GenBank/DDBJ databases">
        <authorList>
            <person name="Kallberg Y."/>
            <person name="Tangrot J."/>
            <person name="Rosling A."/>
        </authorList>
    </citation>
    <scope>NUCLEOTIDE SEQUENCE</scope>
    <source>
        <strain evidence="3">CL551</strain>
    </source>
</reference>
<evidence type="ECO:0000256" key="1">
    <source>
        <dbReference type="SAM" id="Phobius"/>
    </source>
</evidence>
<feature type="domain" description="AB hydrolase-1" evidence="2">
    <location>
        <begin position="286"/>
        <end position="457"/>
    </location>
</feature>
<dbReference type="Pfam" id="PF12697">
    <property type="entry name" value="Abhydrolase_6"/>
    <property type="match status" value="1"/>
</dbReference>
<dbReference type="SUPFAM" id="SSF53474">
    <property type="entry name" value="alpha/beta-Hydrolases"/>
    <property type="match status" value="1"/>
</dbReference>
<proteinExistence type="predicted"/>
<evidence type="ECO:0000313" key="4">
    <source>
        <dbReference type="Proteomes" id="UP000789342"/>
    </source>
</evidence>
<dbReference type="EMBL" id="CAJVPV010001587">
    <property type="protein sequence ID" value="CAG8501948.1"/>
    <property type="molecule type" value="Genomic_DNA"/>
</dbReference>
<comment type="caution">
    <text evidence="3">The sequence shown here is derived from an EMBL/GenBank/DDBJ whole genome shotgun (WGS) entry which is preliminary data.</text>
</comment>
<dbReference type="Gene3D" id="3.40.50.1820">
    <property type="entry name" value="alpha/beta hydrolase"/>
    <property type="match status" value="1"/>
</dbReference>
<keyword evidence="1" id="KW-0812">Transmembrane</keyword>
<dbReference type="PANTHER" id="PTHR37471:SF1">
    <property type="entry name" value="AB HYDROLASE-1 DOMAIN-CONTAINING PROTEIN"/>
    <property type="match status" value="1"/>
</dbReference>
<keyword evidence="1" id="KW-0472">Membrane</keyword>
<dbReference type="OrthoDB" id="6431331at2759"/>
<feature type="transmembrane region" description="Helical" evidence="1">
    <location>
        <begin position="54"/>
        <end position="77"/>
    </location>
</feature>
<organism evidence="3 4">
    <name type="scientific">Acaulospora morrowiae</name>
    <dbReference type="NCBI Taxonomy" id="94023"/>
    <lineage>
        <taxon>Eukaryota</taxon>
        <taxon>Fungi</taxon>
        <taxon>Fungi incertae sedis</taxon>
        <taxon>Mucoromycota</taxon>
        <taxon>Glomeromycotina</taxon>
        <taxon>Glomeromycetes</taxon>
        <taxon>Diversisporales</taxon>
        <taxon>Acaulosporaceae</taxon>
        <taxon>Acaulospora</taxon>
    </lineage>
</organism>
<feature type="transmembrane region" description="Helical" evidence="1">
    <location>
        <begin position="12"/>
        <end position="34"/>
    </location>
</feature>
<evidence type="ECO:0000313" key="3">
    <source>
        <dbReference type="EMBL" id="CAG8501948.1"/>
    </source>
</evidence>
<dbReference type="InterPro" id="IPR000073">
    <property type="entry name" value="AB_hydrolase_1"/>
</dbReference>
<accession>A0A9N8ZNL2</accession>
<dbReference type="InterPro" id="IPR029058">
    <property type="entry name" value="AB_hydrolase_fold"/>
</dbReference>
<gene>
    <name evidence="3" type="ORF">AMORRO_LOCUS3294</name>
</gene>
<dbReference type="Proteomes" id="UP000789342">
    <property type="component" value="Unassembled WGS sequence"/>
</dbReference>
<feature type="transmembrane region" description="Helical" evidence="1">
    <location>
        <begin position="208"/>
        <end position="228"/>
    </location>
</feature>
<dbReference type="PANTHER" id="PTHR37471">
    <property type="entry name" value="UNNAMED PRODUCT"/>
    <property type="match status" value="1"/>
</dbReference>